<dbReference type="EnsemblMetazoa" id="AALFPA23_010356.R14461">
    <property type="protein sequence ID" value="AALFPA23_010356.P14461"/>
    <property type="gene ID" value="AALFPA23_010356"/>
</dbReference>
<dbReference type="Proteomes" id="UP000069940">
    <property type="component" value="Unassembled WGS sequence"/>
</dbReference>
<evidence type="ECO:0000259" key="1">
    <source>
        <dbReference type="Pfam" id="PF20700"/>
    </source>
</evidence>
<reference evidence="2" key="2">
    <citation type="submission" date="2025-05" db="UniProtKB">
        <authorList>
            <consortium name="EnsemblMetazoa"/>
        </authorList>
    </citation>
    <scope>IDENTIFICATION</scope>
    <source>
        <strain evidence="2">Foshan</strain>
    </source>
</reference>
<evidence type="ECO:0000313" key="2">
    <source>
        <dbReference type="EnsemblMetazoa" id="AALFPA23_010356.P14462"/>
    </source>
</evidence>
<organism evidence="2 3">
    <name type="scientific">Aedes albopictus</name>
    <name type="common">Asian tiger mosquito</name>
    <name type="synonym">Stegomyia albopicta</name>
    <dbReference type="NCBI Taxonomy" id="7160"/>
    <lineage>
        <taxon>Eukaryota</taxon>
        <taxon>Metazoa</taxon>
        <taxon>Ecdysozoa</taxon>
        <taxon>Arthropoda</taxon>
        <taxon>Hexapoda</taxon>
        <taxon>Insecta</taxon>
        <taxon>Pterygota</taxon>
        <taxon>Neoptera</taxon>
        <taxon>Endopterygota</taxon>
        <taxon>Diptera</taxon>
        <taxon>Nematocera</taxon>
        <taxon>Culicoidea</taxon>
        <taxon>Culicidae</taxon>
        <taxon>Culicinae</taxon>
        <taxon>Aedini</taxon>
        <taxon>Aedes</taxon>
        <taxon>Stegomyia</taxon>
    </lineage>
</organism>
<name>A0ABM1YLY1_AEDAL</name>
<dbReference type="RefSeq" id="XP_062713095.1">
    <property type="nucleotide sequence ID" value="XM_062857111.1"/>
</dbReference>
<dbReference type="Pfam" id="PF20700">
    <property type="entry name" value="Mutator"/>
    <property type="match status" value="1"/>
</dbReference>
<dbReference type="RefSeq" id="XP_062713094.1">
    <property type="nucleotide sequence ID" value="XM_062857110.1"/>
</dbReference>
<proteinExistence type="predicted"/>
<protein>
    <recommendedName>
        <fullName evidence="1">Mutator-like transposase domain-containing protein</fullName>
    </recommendedName>
</protein>
<keyword evidence="3" id="KW-1185">Reference proteome</keyword>
<dbReference type="EnsemblMetazoa" id="AALFPA23_010356.R14462">
    <property type="protein sequence ID" value="AALFPA23_010356.P14462"/>
    <property type="gene ID" value="AALFPA23_010356"/>
</dbReference>
<evidence type="ECO:0000313" key="3">
    <source>
        <dbReference type="Proteomes" id="UP000069940"/>
    </source>
</evidence>
<feature type="domain" description="Mutator-like transposase" evidence="1">
    <location>
        <begin position="158"/>
        <end position="328"/>
    </location>
</feature>
<accession>A0ABM1YLY1</accession>
<sequence length="328" mass="37261">MTLFMKRKIKILLDIRCEERLVEDQTAKPRINLTRSKVMIIDIPGKPPGAHGYDQLDCYCDACIKCCEFKKQIPAASEKKTSKSDTQDDKTTEAKMREIYHKFDEIELSTGTYDHSQAFVKTTTENRRKSVVTTRGCQAANADEFAQLDIPKWKRLCGRRIIDYDYFLKWVVTAQAVHSRYCLGVLCPYQEDVKSMQSTLWLMCNVCGIIVKGSSEEPSRGTRLRYCTSWAVLNTGSTYTMAQEFFAFLDIPFMNHDTFSKDESAMDNVLESALQDSLDKAVQEEVQLASQELVDKQLPEDAPLNLCCELDGSWGLRSNGHRFSSASG</sequence>
<dbReference type="GeneID" id="115255152"/>
<dbReference type="InterPro" id="IPR049012">
    <property type="entry name" value="Mutator_transp_dom"/>
</dbReference>
<reference evidence="3" key="1">
    <citation type="journal article" date="2015" name="Proc. Natl. Acad. Sci. U.S.A.">
        <title>Genome sequence of the Asian Tiger mosquito, Aedes albopictus, reveals insights into its biology, genetics, and evolution.</title>
        <authorList>
            <person name="Chen X.G."/>
            <person name="Jiang X."/>
            <person name="Gu J."/>
            <person name="Xu M."/>
            <person name="Wu Y."/>
            <person name="Deng Y."/>
            <person name="Zhang C."/>
            <person name="Bonizzoni M."/>
            <person name="Dermauw W."/>
            <person name="Vontas J."/>
            <person name="Armbruster P."/>
            <person name="Huang X."/>
            <person name="Yang Y."/>
            <person name="Zhang H."/>
            <person name="He W."/>
            <person name="Peng H."/>
            <person name="Liu Y."/>
            <person name="Wu K."/>
            <person name="Chen J."/>
            <person name="Lirakis M."/>
            <person name="Topalis P."/>
            <person name="Van Leeuwen T."/>
            <person name="Hall A.B."/>
            <person name="Jiang X."/>
            <person name="Thorpe C."/>
            <person name="Mueller R.L."/>
            <person name="Sun C."/>
            <person name="Waterhouse R.M."/>
            <person name="Yan G."/>
            <person name="Tu Z.J."/>
            <person name="Fang X."/>
            <person name="James A.A."/>
        </authorList>
    </citation>
    <scope>NUCLEOTIDE SEQUENCE [LARGE SCALE GENOMIC DNA]</scope>
    <source>
        <strain evidence="3">Foshan</strain>
    </source>
</reference>